<sequence>MLKVNRGNTEDEAKRREQEAARAHGGGGGEGIYTEQEAATTAVKMKTGEATQTENGYKIDQVETLSPPRVGGPKERFPFNFDFGPVTISGWIDTSSLAVHVEVAVLGISVGAYDFNLKDGITLSINLIVASGTIRFYEKNGNELWMHYKLTAPFFNWEDDVEDYKRTTSFKDCLVADLLYVLISLASYEYVYVEGISITMLLTDAAVHALVLRSTQGLVLKLHCDSTKTQFRVATRTKIELAFKGTLKKLLALDFVTENAETEDIEYPGYLVISSVVTDTRDTNLDNIPTK</sequence>
<dbReference type="OrthoDB" id="3832365at2759"/>
<dbReference type="EMBL" id="VFLP01000132">
    <property type="protein sequence ID" value="TRX87726.1"/>
    <property type="molecule type" value="Genomic_DNA"/>
</dbReference>
<evidence type="ECO:0000313" key="2">
    <source>
        <dbReference type="EMBL" id="TRX87726.1"/>
    </source>
</evidence>
<dbReference type="Proteomes" id="UP000319160">
    <property type="component" value="Unassembled WGS sequence"/>
</dbReference>
<gene>
    <name evidence="2" type="ORF">FHL15_011376</name>
</gene>
<feature type="compositionally biased region" description="Basic and acidic residues" evidence="1">
    <location>
        <begin position="8"/>
        <end position="22"/>
    </location>
</feature>
<dbReference type="STRING" id="2512241.A0A553HIG2"/>
<evidence type="ECO:0000313" key="3">
    <source>
        <dbReference type="Proteomes" id="UP000319160"/>
    </source>
</evidence>
<proteinExistence type="predicted"/>
<name>A0A553HIG2_9PEZI</name>
<feature type="region of interest" description="Disordered" evidence="1">
    <location>
        <begin position="1"/>
        <end position="36"/>
    </location>
</feature>
<accession>A0A553HIG2</accession>
<protein>
    <submittedName>
        <fullName evidence="2">Uncharacterized protein</fullName>
    </submittedName>
</protein>
<keyword evidence="3" id="KW-1185">Reference proteome</keyword>
<feature type="region of interest" description="Disordered" evidence="1">
    <location>
        <begin position="48"/>
        <end position="71"/>
    </location>
</feature>
<evidence type="ECO:0000256" key="1">
    <source>
        <dbReference type="SAM" id="MobiDB-lite"/>
    </source>
</evidence>
<comment type="caution">
    <text evidence="2">The sequence shown here is derived from an EMBL/GenBank/DDBJ whole genome shotgun (WGS) entry which is preliminary data.</text>
</comment>
<organism evidence="2 3">
    <name type="scientific">Xylaria flabelliformis</name>
    <dbReference type="NCBI Taxonomy" id="2512241"/>
    <lineage>
        <taxon>Eukaryota</taxon>
        <taxon>Fungi</taxon>
        <taxon>Dikarya</taxon>
        <taxon>Ascomycota</taxon>
        <taxon>Pezizomycotina</taxon>
        <taxon>Sordariomycetes</taxon>
        <taxon>Xylariomycetidae</taxon>
        <taxon>Xylariales</taxon>
        <taxon>Xylariaceae</taxon>
        <taxon>Xylaria</taxon>
    </lineage>
</organism>
<dbReference type="AlphaFoldDB" id="A0A553HIG2"/>
<reference evidence="3" key="1">
    <citation type="submission" date="2019-06" db="EMBL/GenBank/DDBJ databases">
        <title>Draft genome sequence of the griseofulvin-producing fungus Xylaria cubensis strain G536.</title>
        <authorList>
            <person name="Mead M.E."/>
            <person name="Raja H.A."/>
            <person name="Steenwyk J.L."/>
            <person name="Knowles S.L."/>
            <person name="Oberlies N.H."/>
            <person name="Rokas A."/>
        </authorList>
    </citation>
    <scope>NUCLEOTIDE SEQUENCE [LARGE SCALE GENOMIC DNA]</scope>
    <source>
        <strain evidence="3">G536</strain>
    </source>
</reference>